<keyword evidence="4 10" id="KW-0699">rRNA-binding</keyword>
<name>A0A1H5NRC8_9FLAO</name>
<evidence type="ECO:0000256" key="4">
    <source>
        <dbReference type="ARBA" id="ARBA00022730"/>
    </source>
</evidence>
<dbReference type="Pfam" id="PF00687">
    <property type="entry name" value="Ribosomal_L1"/>
    <property type="match status" value="1"/>
</dbReference>
<evidence type="ECO:0000256" key="9">
    <source>
        <dbReference type="ARBA" id="ARBA00035241"/>
    </source>
</evidence>
<comment type="function">
    <text evidence="10">Protein L1 is also a translational repressor protein, it controls the translation of the L11 operon by binding to its mRNA.</text>
</comment>
<dbReference type="EMBL" id="DSEE01000368">
    <property type="protein sequence ID" value="HER40553.1"/>
    <property type="molecule type" value="Genomic_DNA"/>
</dbReference>
<evidence type="ECO:0000256" key="2">
    <source>
        <dbReference type="ARBA" id="ARBA00022491"/>
    </source>
</evidence>
<dbReference type="GO" id="GO:0019843">
    <property type="term" value="F:rRNA binding"/>
    <property type="evidence" value="ECO:0007669"/>
    <property type="project" value="UniProtKB-UniRule"/>
</dbReference>
<comment type="subunit">
    <text evidence="10">Part of the 50S ribosomal subunit.</text>
</comment>
<evidence type="ECO:0000256" key="11">
    <source>
        <dbReference type="RuleBase" id="RU000659"/>
    </source>
</evidence>
<dbReference type="InterPro" id="IPR005878">
    <property type="entry name" value="Ribosom_uL1_bac-type"/>
</dbReference>
<dbReference type="GO" id="GO:0003735">
    <property type="term" value="F:structural constituent of ribosome"/>
    <property type="evidence" value="ECO:0007669"/>
    <property type="project" value="InterPro"/>
</dbReference>
<evidence type="ECO:0000256" key="10">
    <source>
        <dbReference type="HAMAP-Rule" id="MF_01318"/>
    </source>
</evidence>
<dbReference type="PIRSF" id="PIRSF002155">
    <property type="entry name" value="Ribosomal_L1"/>
    <property type="match status" value="1"/>
</dbReference>
<keyword evidence="6 10" id="KW-0694">RNA-binding</keyword>
<gene>
    <name evidence="10" type="primary">rplA</name>
    <name evidence="12" type="ORF">ENO10_04965</name>
    <name evidence="13" type="ORF">SAMN04488034_105115</name>
</gene>
<keyword evidence="14" id="KW-1185">Reference proteome</keyword>
<protein>
    <recommendedName>
        <fullName evidence="9 10">Large ribosomal subunit protein uL1</fullName>
    </recommendedName>
</protein>
<proteinExistence type="inferred from homology"/>
<evidence type="ECO:0000256" key="5">
    <source>
        <dbReference type="ARBA" id="ARBA00022845"/>
    </source>
</evidence>
<sequence length="232" mass="24844">MARLTKKQKEAQSKLEKGKTYSVAEASALIKEITNVNFDPSVDLAVRLNVDPRKANQMVRGVVTLPHGTGKDVKVLALVTPDKEEEAKAAGADYVGLDEYLDKIKGGWTDVDVIITMPSVMGKLGPLGRVLGPRGLMPNPKTGTVTMDVAKAVSDVKAGKIDFKVDKTGIVHAGIGKASFDAEKIAGNARELLTTLVKLKPTAAKGVYIKSIHMSSTMSPSVEIDTKRFTEQ</sequence>
<keyword evidence="2 10" id="KW-0678">Repressor</keyword>
<dbReference type="FunFam" id="3.40.50.790:FF:000001">
    <property type="entry name" value="50S ribosomal protein L1"/>
    <property type="match status" value="1"/>
</dbReference>
<dbReference type="PANTHER" id="PTHR36427">
    <property type="entry name" value="54S RIBOSOMAL PROTEIN L1, MITOCHONDRIAL"/>
    <property type="match status" value="1"/>
</dbReference>
<dbReference type="RefSeq" id="WP_093113627.1">
    <property type="nucleotide sequence ID" value="NZ_FNGG01000005.1"/>
</dbReference>
<dbReference type="HAMAP" id="MF_01318_B">
    <property type="entry name" value="Ribosomal_uL1_B"/>
    <property type="match status" value="1"/>
</dbReference>
<comment type="function">
    <text evidence="10">Binds directly to 23S rRNA. The L1 stalk is quite mobile in the ribosome, and is involved in E site tRNA release.</text>
</comment>
<dbReference type="PANTHER" id="PTHR36427:SF3">
    <property type="entry name" value="LARGE RIBOSOMAL SUBUNIT PROTEIN UL1M"/>
    <property type="match status" value="1"/>
</dbReference>
<dbReference type="InterPro" id="IPR023673">
    <property type="entry name" value="Ribosomal_uL1_CS"/>
</dbReference>
<evidence type="ECO:0000256" key="3">
    <source>
        <dbReference type="ARBA" id="ARBA00022555"/>
    </source>
</evidence>
<evidence type="ECO:0000256" key="6">
    <source>
        <dbReference type="ARBA" id="ARBA00022884"/>
    </source>
</evidence>
<dbReference type="Gene3D" id="3.30.190.20">
    <property type="match status" value="1"/>
</dbReference>
<evidence type="ECO:0000313" key="13">
    <source>
        <dbReference type="EMBL" id="SEF04219.1"/>
    </source>
</evidence>
<keyword evidence="7 10" id="KW-0689">Ribosomal protein</keyword>
<evidence type="ECO:0000313" key="14">
    <source>
        <dbReference type="Proteomes" id="UP000199448"/>
    </source>
</evidence>
<dbReference type="SUPFAM" id="SSF56808">
    <property type="entry name" value="Ribosomal protein L1"/>
    <property type="match status" value="1"/>
</dbReference>
<evidence type="ECO:0000256" key="8">
    <source>
        <dbReference type="ARBA" id="ARBA00023274"/>
    </source>
</evidence>
<dbReference type="GO" id="GO:0006417">
    <property type="term" value="P:regulation of translation"/>
    <property type="evidence" value="ECO:0007669"/>
    <property type="project" value="UniProtKB-KW"/>
</dbReference>
<dbReference type="PROSITE" id="PS01199">
    <property type="entry name" value="RIBOSOMAL_L1"/>
    <property type="match status" value="1"/>
</dbReference>
<dbReference type="NCBIfam" id="TIGR01169">
    <property type="entry name" value="rplA_bact"/>
    <property type="match status" value="1"/>
</dbReference>
<dbReference type="EMBL" id="FNUG01000005">
    <property type="protein sequence ID" value="SEF04219.1"/>
    <property type="molecule type" value="Genomic_DNA"/>
</dbReference>
<dbReference type="STRING" id="390640.SAMN04488034_105115"/>
<dbReference type="GO" id="GO:0006412">
    <property type="term" value="P:translation"/>
    <property type="evidence" value="ECO:0007669"/>
    <property type="project" value="UniProtKB-UniRule"/>
</dbReference>
<evidence type="ECO:0000256" key="7">
    <source>
        <dbReference type="ARBA" id="ARBA00022980"/>
    </source>
</evidence>
<dbReference type="InterPro" id="IPR016095">
    <property type="entry name" value="Ribosomal_uL1_3-a/b-sand"/>
</dbReference>
<dbReference type="Proteomes" id="UP000885753">
    <property type="component" value="Unassembled WGS sequence"/>
</dbReference>
<evidence type="ECO:0000313" key="12">
    <source>
        <dbReference type="EMBL" id="HER40553.1"/>
    </source>
</evidence>
<comment type="similarity">
    <text evidence="1 10 11">Belongs to the universal ribosomal protein uL1 family.</text>
</comment>
<organism evidence="13 14">
    <name type="scientific">Salinimicrobium catena</name>
    <dbReference type="NCBI Taxonomy" id="390640"/>
    <lineage>
        <taxon>Bacteria</taxon>
        <taxon>Pseudomonadati</taxon>
        <taxon>Bacteroidota</taxon>
        <taxon>Flavobacteriia</taxon>
        <taxon>Flavobacteriales</taxon>
        <taxon>Flavobacteriaceae</taxon>
        <taxon>Salinimicrobium</taxon>
    </lineage>
</organism>
<dbReference type="GO" id="GO:0015934">
    <property type="term" value="C:large ribosomal subunit"/>
    <property type="evidence" value="ECO:0007669"/>
    <property type="project" value="InterPro"/>
</dbReference>
<keyword evidence="8 10" id="KW-0687">Ribonucleoprotein</keyword>
<dbReference type="InterPro" id="IPR028364">
    <property type="entry name" value="Ribosomal_uL1/biogenesis"/>
</dbReference>
<dbReference type="Proteomes" id="UP000199448">
    <property type="component" value="Unassembled WGS sequence"/>
</dbReference>
<accession>A0A1H5NRC8</accession>
<dbReference type="AlphaFoldDB" id="A0A1H5NRC8"/>
<reference evidence="13 14" key="1">
    <citation type="submission" date="2016-10" db="EMBL/GenBank/DDBJ databases">
        <authorList>
            <person name="de Groot N.N."/>
        </authorList>
    </citation>
    <scope>NUCLEOTIDE SEQUENCE [LARGE SCALE GENOMIC DNA]</scope>
    <source>
        <strain evidence="13 14">DSM 23553</strain>
    </source>
</reference>
<dbReference type="OrthoDB" id="9803740at2"/>
<reference evidence="12" key="2">
    <citation type="journal article" date="2020" name="mSystems">
        <title>Genome- and Community-Level Interaction Insights into Carbon Utilization and Element Cycling Functions of Hydrothermarchaeota in Hydrothermal Sediment.</title>
        <authorList>
            <person name="Zhou Z."/>
            <person name="Liu Y."/>
            <person name="Xu W."/>
            <person name="Pan J."/>
            <person name="Luo Z.H."/>
            <person name="Li M."/>
        </authorList>
    </citation>
    <scope>NUCLEOTIDE SEQUENCE [LARGE SCALE GENOMIC DNA]</scope>
    <source>
        <strain evidence="12">SpSt-1235</strain>
    </source>
</reference>
<keyword evidence="5 10" id="KW-0810">Translation regulation</keyword>
<dbReference type="InterPro" id="IPR023674">
    <property type="entry name" value="Ribosomal_uL1-like"/>
</dbReference>
<dbReference type="Gene3D" id="3.40.50.790">
    <property type="match status" value="1"/>
</dbReference>
<evidence type="ECO:0000256" key="1">
    <source>
        <dbReference type="ARBA" id="ARBA00010531"/>
    </source>
</evidence>
<dbReference type="CDD" id="cd00403">
    <property type="entry name" value="Ribosomal_L1"/>
    <property type="match status" value="1"/>
</dbReference>
<dbReference type="GO" id="GO:0000049">
    <property type="term" value="F:tRNA binding"/>
    <property type="evidence" value="ECO:0007669"/>
    <property type="project" value="UniProtKB-KW"/>
</dbReference>
<dbReference type="InterPro" id="IPR002143">
    <property type="entry name" value="Ribosomal_uL1"/>
</dbReference>
<keyword evidence="3 10" id="KW-0820">tRNA-binding</keyword>